<dbReference type="GO" id="GO:0009007">
    <property type="term" value="F:site-specific DNA-methyltransferase (adenine-specific) activity"/>
    <property type="evidence" value="ECO:0007669"/>
    <property type="project" value="UniProtKB-EC"/>
</dbReference>
<keyword evidence="2 8" id="KW-0489">Methyltransferase</keyword>
<dbReference type="SUPFAM" id="SSF53335">
    <property type="entry name" value="S-adenosyl-L-methionine-dependent methyltransferases"/>
    <property type="match status" value="1"/>
</dbReference>
<dbReference type="InterPro" id="IPR029063">
    <property type="entry name" value="SAM-dependent_MTases_sf"/>
</dbReference>
<gene>
    <name evidence="8" type="ORF">E2L08_12535</name>
</gene>
<dbReference type="EMBL" id="SNAA01000014">
    <property type="protein sequence ID" value="TDL78120.1"/>
    <property type="molecule type" value="Genomic_DNA"/>
</dbReference>
<dbReference type="GO" id="GO:0003677">
    <property type="term" value="F:DNA binding"/>
    <property type="evidence" value="ECO:0007669"/>
    <property type="project" value="InterPro"/>
</dbReference>
<dbReference type="GO" id="GO:0032259">
    <property type="term" value="P:methylation"/>
    <property type="evidence" value="ECO:0007669"/>
    <property type="project" value="UniProtKB-KW"/>
</dbReference>
<sequence>MANRSHRNAGHRAMNALKKAGGKHSSEGLVSYEVPTKTRHVVGVSDCLDTLAAIPDNSIQLIVCDPPYNIQLADWDSHSNYLDWAKDWLAEAERVLSPSGSIAIFGGLQYQNEAGSGDLLTLISHLRHNSKMLLANLIIWNYPNGMSAHRFFANRHEEVAWFAKSNKYFFDLDAVREPFDEQTKKAYLKDKRLNPESVEKGRNPTNVWRMPRLNGNSKERVGHPTQKPAVVIERLVRALSYPGSTVLDFFAGSGVTTRVAIQEGRNSISFDKDPIFEEYLSKQLGMITPSNLLKTVPEYEIVTGLENIATDDSGQRPIVDAAE</sequence>
<comment type="catalytic activity">
    <reaction evidence="4">
        <text>a 2'-deoxyadenosine in DNA + S-adenosyl-L-methionine = an N(6)-methyl-2'-deoxyadenosine in DNA + S-adenosyl-L-homocysteine + H(+)</text>
        <dbReference type="Rhea" id="RHEA:15197"/>
        <dbReference type="Rhea" id="RHEA-COMP:12418"/>
        <dbReference type="Rhea" id="RHEA-COMP:12419"/>
        <dbReference type="ChEBI" id="CHEBI:15378"/>
        <dbReference type="ChEBI" id="CHEBI:57856"/>
        <dbReference type="ChEBI" id="CHEBI:59789"/>
        <dbReference type="ChEBI" id="CHEBI:90615"/>
        <dbReference type="ChEBI" id="CHEBI:90616"/>
        <dbReference type="EC" id="2.1.1.72"/>
    </reaction>
</comment>
<evidence type="ECO:0000256" key="6">
    <source>
        <dbReference type="SAM" id="MobiDB-lite"/>
    </source>
</evidence>
<name>A0A4R6A3F6_9RHOB</name>
<dbReference type="InterPro" id="IPR001091">
    <property type="entry name" value="RM_Methyltransferase"/>
</dbReference>
<evidence type="ECO:0000313" key="8">
    <source>
        <dbReference type="EMBL" id="TDL78120.1"/>
    </source>
</evidence>
<dbReference type="GO" id="GO:0008170">
    <property type="term" value="F:N-methyltransferase activity"/>
    <property type="evidence" value="ECO:0007669"/>
    <property type="project" value="InterPro"/>
</dbReference>
<dbReference type="Pfam" id="PF01555">
    <property type="entry name" value="N6_N4_Mtase"/>
    <property type="match status" value="1"/>
</dbReference>
<feature type="region of interest" description="Disordered" evidence="6">
    <location>
        <begin position="196"/>
        <end position="224"/>
    </location>
</feature>
<evidence type="ECO:0000313" key="9">
    <source>
        <dbReference type="Proteomes" id="UP000295701"/>
    </source>
</evidence>
<evidence type="ECO:0000259" key="7">
    <source>
        <dbReference type="Pfam" id="PF01555"/>
    </source>
</evidence>
<protein>
    <recommendedName>
        <fullName evidence="5">Methyltransferase</fullName>
        <ecNumber evidence="5">2.1.1.-</ecNumber>
    </recommendedName>
</protein>
<organism evidence="8 9">
    <name type="scientific">Palleronia sediminis</name>
    <dbReference type="NCBI Taxonomy" id="2547833"/>
    <lineage>
        <taxon>Bacteria</taxon>
        <taxon>Pseudomonadati</taxon>
        <taxon>Pseudomonadota</taxon>
        <taxon>Alphaproteobacteria</taxon>
        <taxon>Rhodobacterales</taxon>
        <taxon>Roseobacteraceae</taxon>
        <taxon>Palleronia</taxon>
    </lineage>
</organism>
<keyword evidence="9" id="KW-1185">Reference proteome</keyword>
<evidence type="ECO:0000256" key="2">
    <source>
        <dbReference type="ARBA" id="ARBA00022603"/>
    </source>
</evidence>
<feature type="domain" description="DNA methylase N-4/N-6" evidence="7">
    <location>
        <begin position="59"/>
        <end position="277"/>
    </location>
</feature>
<dbReference type="EC" id="2.1.1.-" evidence="5"/>
<keyword evidence="3 8" id="KW-0808">Transferase</keyword>
<evidence type="ECO:0000256" key="3">
    <source>
        <dbReference type="ARBA" id="ARBA00022679"/>
    </source>
</evidence>
<dbReference type="Proteomes" id="UP000295701">
    <property type="component" value="Unassembled WGS sequence"/>
</dbReference>
<proteinExistence type="inferred from homology"/>
<accession>A0A4R6A3F6</accession>
<dbReference type="PRINTS" id="PR00508">
    <property type="entry name" value="S21N4MTFRASE"/>
</dbReference>
<dbReference type="InterPro" id="IPR002941">
    <property type="entry name" value="DNA_methylase_N4/N6"/>
</dbReference>
<evidence type="ECO:0000256" key="4">
    <source>
        <dbReference type="ARBA" id="ARBA00047942"/>
    </source>
</evidence>
<dbReference type="AlphaFoldDB" id="A0A4R6A3F6"/>
<dbReference type="PROSITE" id="PS00092">
    <property type="entry name" value="N6_MTASE"/>
    <property type="match status" value="1"/>
</dbReference>
<evidence type="ECO:0000256" key="5">
    <source>
        <dbReference type="RuleBase" id="RU362026"/>
    </source>
</evidence>
<reference evidence="8 9" key="1">
    <citation type="submission" date="2019-03" db="EMBL/GenBank/DDBJ databases">
        <title>Primorskyibacter sp. SS33 isolated from sediments.</title>
        <authorList>
            <person name="Xunke S."/>
        </authorList>
    </citation>
    <scope>NUCLEOTIDE SEQUENCE [LARGE SCALE GENOMIC DNA]</scope>
    <source>
        <strain evidence="8 9">SS33</strain>
    </source>
</reference>
<comment type="caution">
    <text evidence="8">The sequence shown here is derived from an EMBL/GenBank/DDBJ whole genome shotgun (WGS) entry which is preliminary data.</text>
</comment>
<dbReference type="OrthoDB" id="9773571at2"/>
<evidence type="ECO:0000256" key="1">
    <source>
        <dbReference type="ARBA" id="ARBA00006594"/>
    </source>
</evidence>
<comment type="similarity">
    <text evidence="1 5">Belongs to the N(4)/N(6)-methyltransferase family.</text>
</comment>
<dbReference type="InterPro" id="IPR002052">
    <property type="entry name" value="DNA_methylase_N6_adenine_CS"/>
</dbReference>
<dbReference type="Gene3D" id="3.40.50.150">
    <property type="entry name" value="Vaccinia Virus protein VP39"/>
    <property type="match status" value="1"/>
</dbReference>